<reference evidence="2" key="1">
    <citation type="submission" date="2020-08" db="EMBL/GenBank/DDBJ databases">
        <title>Genome sequencing and assembly of the red palm weevil Rhynchophorus ferrugineus.</title>
        <authorList>
            <person name="Dias G.B."/>
            <person name="Bergman C.M."/>
            <person name="Manee M."/>
        </authorList>
    </citation>
    <scope>NUCLEOTIDE SEQUENCE</scope>
    <source>
        <strain evidence="2">AA-2017</strain>
        <tissue evidence="2">Whole larva</tissue>
    </source>
</reference>
<evidence type="ECO:0000313" key="2">
    <source>
        <dbReference type="EMBL" id="KAF7272556.1"/>
    </source>
</evidence>
<feature type="compositionally biased region" description="Basic and acidic residues" evidence="1">
    <location>
        <begin position="122"/>
        <end position="149"/>
    </location>
</feature>
<evidence type="ECO:0000313" key="3">
    <source>
        <dbReference type="Proteomes" id="UP000625711"/>
    </source>
</evidence>
<feature type="region of interest" description="Disordered" evidence="1">
    <location>
        <begin position="119"/>
        <end position="170"/>
    </location>
</feature>
<dbReference type="Proteomes" id="UP000625711">
    <property type="component" value="Unassembled WGS sequence"/>
</dbReference>
<evidence type="ECO:0000256" key="1">
    <source>
        <dbReference type="SAM" id="MobiDB-lite"/>
    </source>
</evidence>
<comment type="caution">
    <text evidence="2">The sequence shown here is derived from an EMBL/GenBank/DDBJ whole genome shotgun (WGS) entry which is preliminary data.</text>
</comment>
<name>A0A834I4M3_RHYFE</name>
<accession>A0A834I4M3</accession>
<gene>
    <name evidence="2" type="ORF">GWI33_014663</name>
</gene>
<organism evidence="2 3">
    <name type="scientific">Rhynchophorus ferrugineus</name>
    <name type="common">Red palm weevil</name>
    <name type="synonym">Curculio ferrugineus</name>
    <dbReference type="NCBI Taxonomy" id="354439"/>
    <lineage>
        <taxon>Eukaryota</taxon>
        <taxon>Metazoa</taxon>
        <taxon>Ecdysozoa</taxon>
        <taxon>Arthropoda</taxon>
        <taxon>Hexapoda</taxon>
        <taxon>Insecta</taxon>
        <taxon>Pterygota</taxon>
        <taxon>Neoptera</taxon>
        <taxon>Endopterygota</taxon>
        <taxon>Coleoptera</taxon>
        <taxon>Polyphaga</taxon>
        <taxon>Cucujiformia</taxon>
        <taxon>Curculionidae</taxon>
        <taxon>Dryophthorinae</taxon>
        <taxon>Rhynchophorus</taxon>
    </lineage>
</organism>
<proteinExistence type="predicted"/>
<sequence length="170" mass="19343">NVENEPNLARGRNPATAPYLHAHPIRGETADGLHNCRDEKNVPAALTRGTCRYLIIYWEPYRSVFVQEIENIYELFFTTKFGAALYEDPEGAATPIRPRSVQNEAKHRPCAYWSNAAAGYSEEERDRAPAMRDSGRRKEQAKTDAECETNRTIPLPRYSQNSIVDSDIEK</sequence>
<keyword evidence="3" id="KW-1185">Reference proteome</keyword>
<dbReference type="EMBL" id="JAACXV010013745">
    <property type="protein sequence ID" value="KAF7272556.1"/>
    <property type="molecule type" value="Genomic_DNA"/>
</dbReference>
<feature type="non-terminal residue" evidence="2">
    <location>
        <position position="1"/>
    </location>
</feature>
<dbReference type="AlphaFoldDB" id="A0A834I4M3"/>
<protein>
    <submittedName>
        <fullName evidence="2">Uncharacterized protein</fullName>
    </submittedName>
</protein>